<gene>
    <name evidence="1" type="ORF">P5673_006210</name>
</gene>
<keyword evidence="2" id="KW-1185">Reference proteome</keyword>
<dbReference type="AlphaFoldDB" id="A0AAD9VCS9"/>
<accession>A0AAD9VCS9</accession>
<reference evidence="1" key="2">
    <citation type="journal article" date="2023" name="Science">
        <title>Genomic signatures of disease resistance in endangered staghorn corals.</title>
        <authorList>
            <person name="Vollmer S.V."/>
            <person name="Selwyn J.D."/>
            <person name="Despard B.A."/>
            <person name="Roesel C.L."/>
        </authorList>
    </citation>
    <scope>NUCLEOTIDE SEQUENCE</scope>
    <source>
        <strain evidence="1">K2</strain>
    </source>
</reference>
<organism evidence="1 2">
    <name type="scientific">Acropora cervicornis</name>
    <name type="common">Staghorn coral</name>
    <dbReference type="NCBI Taxonomy" id="6130"/>
    <lineage>
        <taxon>Eukaryota</taxon>
        <taxon>Metazoa</taxon>
        <taxon>Cnidaria</taxon>
        <taxon>Anthozoa</taxon>
        <taxon>Hexacorallia</taxon>
        <taxon>Scleractinia</taxon>
        <taxon>Astrocoeniina</taxon>
        <taxon>Acroporidae</taxon>
        <taxon>Acropora</taxon>
    </lineage>
</organism>
<protein>
    <submittedName>
        <fullName evidence="1">Uncharacterized protein</fullName>
    </submittedName>
</protein>
<name>A0AAD9VCS9_ACRCE</name>
<dbReference type="Proteomes" id="UP001249851">
    <property type="component" value="Unassembled WGS sequence"/>
</dbReference>
<evidence type="ECO:0000313" key="2">
    <source>
        <dbReference type="Proteomes" id="UP001249851"/>
    </source>
</evidence>
<proteinExistence type="predicted"/>
<sequence length="117" mass="13128">MVVAGDINIDVLGPNKAITSQYQDILSSLNLHQHVHKPTRITDKTSTLIDHIISIFPELSDHDVVYATINIKVTRFQTNKIKFIRNLKSFDESSFIDDFKTLPVAASFGVSDADEKL</sequence>
<evidence type="ECO:0000313" key="1">
    <source>
        <dbReference type="EMBL" id="KAK2569297.1"/>
    </source>
</evidence>
<reference evidence="1" key="1">
    <citation type="journal article" date="2023" name="G3 (Bethesda)">
        <title>Whole genome assembly and annotation of the endangered Caribbean coral Acropora cervicornis.</title>
        <authorList>
            <person name="Selwyn J.D."/>
            <person name="Vollmer S.V."/>
        </authorList>
    </citation>
    <scope>NUCLEOTIDE SEQUENCE</scope>
    <source>
        <strain evidence="1">K2</strain>
    </source>
</reference>
<comment type="caution">
    <text evidence="1">The sequence shown here is derived from an EMBL/GenBank/DDBJ whole genome shotgun (WGS) entry which is preliminary data.</text>
</comment>
<dbReference type="EMBL" id="JARQWQ010000010">
    <property type="protein sequence ID" value="KAK2569297.1"/>
    <property type="molecule type" value="Genomic_DNA"/>
</dbReference>